<sequence>MINSYANNKDTLINKIDKKLSTHSIDALFTQPVYCRRSVEFLLKTLDRANDKHSTNTALVLGLFPMLSCKTAIFLRDKLPGVYPKPLDKKLESASSQGRKEEKKVGLELSLNLFERLQKVHNKFHLMSKNPSVFKAFV</sequence>
<dbReference type="SUPFAM" id="SSF51730">
    <property type="entry name" value="FAD-linked oxidoreductase"/>
    <property type="match status" value="1"/>
</dbReference>
<evidence type="ECO:0000313" key="3">
    <source>
        <dbReference type="Proteomes" id="UP001210261"/>
    </source>
</evidence>
<proteinExistence type="predicted"/>
<organism evidence="2 3">
    <name type="scientific">Helicobacter ibis</name>
    <dbReference type="NCBI Taxonomy" id="2962633"/>
    <lineage>
        <taxon>Bacteria</taxon>
        <taxon>Pseudomonadati</taxon>
        <taxon>Campylobacterota</taxon>
        <taxon>Epsilonproteobacteria</taxon>
        <taxon>Campylobacterales</taxon>
        <taxon>Helicobacteraceae</taxon>
        <taxon>Helicobacter</taxon>
    </lineage>
</organism>
<dbReference type="Gene3D" id="3.20.20.220">
    <property type="match status" value="1"/>
</dbReference>
<accession>A0ABT4VFS5</accession>
<keyword evidence="1" id="KW-0560">Oxidoreductase</keyword>
<dbReference type="InterPro" id="IPR029041">
    <property type="entry name" value="FAD-linked_oxidoreductase-like"/>
</dbReference>
<comment type="caution">
    <text evidence="2">The sequence shown here is derived from an EMBL/GenBank/DDBJ whole genome shotgun (WGS) entry which is preliminary data.</text>
</comment>
<name>A0ABT4VFS5_9HELI</name>
<evidence type="ECO:0000313" key="2">
    <source>
        <dbReference type="EMBL" id="MDA3969575.1"/>
    </source>
</evidence>
<reference evidence="2 3" key="1">
    <citation type="submission" date="2023-01" db="EMBL/GenBank/DDBJ databases">
        <title>Description of Helicobacter ibis sp. nov. isolated from faecal droppings of black-faced ibis (Theristicus melanopis).</title>
        <authorList>
            <person name="Lopez-Cantillo M."/>
            <person name="Vidal-Veuthey B."/>
            <person name="Mella A."/>
            <person name="De La Haba R."/>
            <person name="Collado L."/>
        </authorList>
    </citation>
    <scope>NUCLEOTIDE SEQUENCE [LARGE SCALE GENOMIC DNA]</scope>
    <source>
        <strain evidence="2 3">A82</strain>
    </source>
</reference>
<keyword evidence="3" id="KW-1185">Reference proteome</keyword>
<gene>
    <name evidence="2" type="ORF">PF021_07830</name>
</gene>
<evidence type="ECO:0008006" key="4">
    <source>
        <dbReference type="Google" id="ProtNLM"/>
    </source>
</evidence>
<dbReference type="Proteomes" id="UP001210261">
    <property type="component" value="Unassembled WGS sequence"/>
</dbReference>
<evidence type="ECO:0000256" key="1">
    <source>
        <dbReference type="ARBA" id="ARBA00023002"/>
    </source>
</evidence>
<dbReference type="EMBL" id="JAQHXR010000006">
    <property type="protein sequence ID" value="MDA3969575.1"/>
    <property type="molecule type" value="Genomic_DNA"/>
</dbReference>
<dbReference type="RefSeq" id="WP_271021935.1">
    <property type="nucleotide sequence ID" value="NZ_JAQHXR010000006.1"/>
</dbReference>
<protein>
    <recommendedName>
        <fullName evidence="4">Methylenetetrahydrofolate reductase (NAD(P)H)</fullName>
    </recommendedName>
</protein>